<evidence type="ECO:0000313" key="2">
    <source>
        <dbReference type="EMBL" id="KAK0530559.1"/>
    </source>
</evidence>
<feature type="compositionally biased region" description="Polar residues" evidence="1">
    <location>
        <begin position="18"/>
        <end position="28"/>
    </location>
</feature>
<gene>
    <name evidence="2" type="ORF">OC842_003883</name>
</gene>
<dbReference type="Proteomes" id="UP001176521">
    <property type="component" value="Unassembled WGS sequence"/>
</dbReference>
<feature type="region of interest" description="Disordered" evidence="1">
    <location>
        <begin position="1"/>
        <end position="28"/>
    </location>
</feature>
<name>A0AAN6JK18_9BASI</name>
<evidence type="ECO:0000313" key="3">
    <source>
        <dbReference type="Proteomes" id="UP001176521"/>
    </source>
</evidence>
<organism evidence="2 3">
    <name type="scientific">Tilletia horrida</name>
    <dbReference type="NCBI Taxonomy" id="155126"/>
    <lineage>
        <taxon>Eukaryota</taxon>
        <taxon>Fungi</taxon>
        <taxon>Dikarya</taxon>
        <taxon>Basidiomycota</taxon>
        <taxon>Ustilaginomycotina</taxon>
        <taxon>Exobasidiomycetes</taxon>
        <taxon>Tilletiales</taxon>
        <taxon>Tilletiaceae</taxon>
        <taxon>Tilletia</taxon>
    </lineage>
</organism>
<evidence type="ECO:0000256" key="1">
    <source>
        <dbReference type="SAM" id="MobiDB-lite"/>
    </source>
</evidence>
<proteinExistence type="predicted"/>
<reference evidence="2" key="1">
    <citation type="journal article" date="2023" name="PhytoFront">
        <title>Draft Genome Resources of Seven Strains of Tilletia horrida, Causal Agent of Kernel Smut of Rice.</title>
        <authorList>
            <person name="Khanal S."/>
            <person name="Antony Babu S."/>
            <person name="Zhou X.G."/>
        </authorList>
    </citation>
    <scope>NUCLEOTIDE SEQUENCE</scope>
    <source>
        <strain evidence="2">TX3</strain>
    </source>
</reference>
<comment type="caution">
    <text evidence="2">The sequence shown here is derived from an EMBL/GenBank/DDBJ whole genome shotgun (WGS) entry which is preliminary data.</text>
</comment>
<accession>A0AAN6JK18</accession>
<dbReference type="EMBL" id="JAPDMQ010000211">
    <property type="protein sequence ID" value="KAK0530559.1"/>
    <property type="molecule type" value="Genomic_DNA"/>
</dbReference>
<keyword evidence="3" id="KW-1185">Reference proteome</keyword>
<protein>
    <submittedName>
        <fullName evidence="2">Uncharacterized protein</fullName>
    </submittedName>
</protein>
<sequence length="217" mass="24272">MSSSLHKVMVSGHEHNPDVTSSHASSADGLQQSRVALDNCKGIPKSSHEALLFQLKTGQDALAAQLEVLTAVLENQNEMLKTIAAERTKPVQAMRQLTTKAADARRIPLDGRDKIPELVLSSTYTTDFNKWRNALYAHVGAHPSAIDHLRSEEHDSSETEARTANYDVELDRELAKLVYESIDDLIQERIEVVPWTGSALMQEVLAQYHQYNRHVHL</sequence>
<dbReference type="AlphaFoldDB" id="A0AAN6JK18"/>